<feature type="compositionally biased region" description="Low complexity" evidence="2">
    <location>
        <begin position="263"/>
        <end position="277"/>
    </location>
</feature>
<organism evidence="4 5">
    <name type="scientific">Tanacetum coccineum</name>
    <dbReference type="NCBI Taxonomy" id="301880"/>
    <lineage>
        <taxon>Eukaryota</taxon>
        <taxon>Viridiplantae</taxon>
        <taxon>Streptophyta</taxon>
        <taxon>Embryophyta</taxon>
        <taxon>Tracheophyta</taxon>
        <taxon>Spermatophyta</taxon>
        <taxon>Magnoliopsida</taxon>
        <taxon>eudicotyledons</taxon>
        <taxon>Gunneridae</taxon>
        <taxon>Pentapetalae</taxon>
        <taxon>asterids</taxon>
        <taxon>campanulids</taxon>
        <taxon>Asterales</taxon>
        <taxon>Asteraceae</taxon>
        <taxon>Asteroideae</taxon>
        <taxon>Anthemideae</taxon>
        <taxon>Anthemidinae</taxon>
        <taxon>Tanacetum</taxon>
    </lineage>
</organism>
<dbReference type="PROSITE" id="PS50158">
    <property type="entry name" value="ZF_CCHC"/>
    <property type="match status" value="1"/>
</dbReference>
<evidence type="ECO:0000256" key="1">
    <source>
        <dbReference type="PROSITE-ProRule" id="PRU00047"/>
    </source>
</evidence>
<accession>A0ABQ5AS99</accession>
<dbReference type="Pfam" id="PF14223">
    <property type="entry name" value="Retrotran_gag_2"/>
    <property type="match status" value="1"/>
</dbReference>
<dbReference type="SMART" id="SM00343">
    <property type="entry name" value="ZnF_C2HC"/>
    <property type="match status" value="1"/>
</dbReference>
<feature type="domain" description="CCHC-type" evidence="3">
    <location>
        <begin position="387"/>
        <end position="403"/>
    </location>
</feature>
<evidence type="ECO:0000313" key="5">
    <source>
        <dbReference type="Proteomes" id="UP001151760"/>
    </source>
</evidence>
<dbReference type="Pfam" id="PF00098">
    <property type="entry name" value="zf-CCHC"/>
    <property type="match status" value="1"/>
</dbReference>
<dbReference type="Proteomes" id="UP001151760">
    <property type="component" value="Unassembled WGS sequence"/>
</dbReference>
<dbReference type="SUPFAM" id="SSF57756">
    <property type="entry name" value="Retrovirus zinc finger-like domains"/>
    <property type="match status" value="1"/>
</dbReference>
<dbReference type="InterPro" id="IPR036875">
    <property type="entry name" value="Znf_CCHC_sf"/>
</dbReference>
<keyword evidence="1" id="KW-0479">Metal-binding</keyword>
<keyword evidence="1" id="KW-0862">Zinc</keyword>
<dbReference type="Gene3D" id="4.10.60.10">
    <property type="entry name" value="Zinc finger, CCHC-type"/>
    <property type="match status" value="1"/>
</dbReference>
<dbReference type="PANTHER" id="PTHR35317">
    <property type="entry name" value="OS04G0629600 PROTEIN"/>
    <property type="match status" value="1"/>
</dbReference>
<feature type="region of interest" description="Disordered" evidence="2">
    <location>
        <begin position="260"/>
        <end position="285"/>
    </location>
</feature>
<proteinExistence type="predicted"/>
<evidence type="ECO:0000256" key="2">
    <source>
        <dbReference type="SAM" id="MobiDB-lite"/>
    </source>
</evidence>
<evidence type="ECO:0000259" key="3">
    <source>
        <dbReference type="PROSITE" id="PS50158"/>
    </source>
</evidence>
<dbReference type="EMBL" id="BQNB010012489">
    <property type="protein sequence ID" value="GJT04186.1"/>
    <property type="molecule type" value="Genomic_DNA"/>
</dbReference>
<reference evidence="4" key="2">
    <citation type="submission" date="2022-01" db="EMBL/GenBank/DDBJ databases">
        <authorList>
            <person name="Yamashiro T."/>
            <person name="Shiraishi A."/>
            <person name="Satake H."/>
            <person name="Nakayama K."/>
        </authorList>
    </citation>
    <scope>NUCLEOTIDE SEQUENCE</scope>
</reference>
<dbReference type="InterPro" id="IPR001878">
    <property type="entry name" value="Znf_CCHC"/>
</dbReference>
<keyword evidence="1" id="KW-0863">Zinc-finger</keyword>
<reference evidence="4" key="1">
    <citation type="journal article" date="2022" name="Int. J. Mol. Sci.">
        <title>Draft Genome of Tanacetum Coccineum: Genomic Comparison of Closely Related Tanacetum-Family Plants.</title>
        <authorList>
            <person name="Yamashiro T."/>
            <person name="Shiraishi A."/>
            <person name="Nakayama K."/>
            <person name="Satake H."/>
        </authorList>
    </citation>
    <scope>NUCLEOTIDE SEQUENCE</scope>
</reference>
<gene>
    <name evidence="4" type="ORF">Tco_0838648</name>
</gene>
<protein>
    <submittedName>
        <fullName evidence="4">Retrovirus-related pol polyprotein from transposon TNT 1-94</fullName>
    </submittedName>
</protein>
<name>A0ABQ5AS99_9ASTR</name>
<evidence type="ECO:0000313" key="4">
    <source>
        <dbReference type="EMBL" id="GJT04186.1"/>
    </source>
</evidence>
<keyword evidence="5" id="KW-1185">Reference proteome</keyword>
<dbReference type="PANTHER" id="PTHR35317:SF23">
    <property type="entry name" value="OS04G0629600 PROTEIN"/>
    <property type="match status" value="1"/>
</dbReference>
<comment type="caution">
    <text evidence="4">The sequence shown here is derived from an EMBL/GenBank/DDBJ whole genome shotgun (WGS) entry which is preliminary data.</text>
</comment>
<sequence length="602" mass="68970">MSKMSEDIWYAGSDTRPPMLDRTDFESWQQRIRLYCLGKDNGENIMKSITEGPFQMGTFIQTPAEDAEETEGALQLGPERARVFTDLSAEEKERYKADIRATNILLQGIPKDIYTLINHYTDAKDIWDNVKMILEGSELTKDDRESQLYDEFERFCQIKGETIHVYYVRFSKLINDMRNIKMTMSRMQLNSKFVNNMLPEWSRFITEVKLNRGLKESNFDQLYAYLKQHEVHANENRMMMERFIQPTDDPLALVSNASVQKYPTQSSESPQSSNQPSIADNFQLDTGSTSTDNLIESLTNTLALLNQSFKAHLPQMNNQLRTSSNARNNATVQDGRVVVQDVRGRYNANNQGRPFQRNNARGNVVAGNAGGQNRGGNVNPGQAKPIKCYNCNGLGHIARECPRPKRLQDSDYFKDKMLLMQAQENGAVLDEEQLLFLVGEQVTNFDDDVDDPNEKDLALNVDHIFEADQCDAFDSDVDEAPNIQTMFMVQDHDTFVDHIDEYHEVHEMQNDVQHNYVVDSDVEYMSDSNVIPYNQYIEDNEEHVLQSNVSSVRNDALMSIIDDMYEQGVQSMSVNKQDKVVNDSVTSELRDIRNWSGCMKNS</sequence>